<name>A0A9W8SBF7_9HYPO</name>
<comment type="caution">
    <text evidence="2">The sequence shown here is derived from an EMBL/GenBank/DDBJ whole genome shotgun (WGS) entry which is preliminary data.</text>
</comment>
<evidence type="ECO:0000256" key="1">
    <source>
        <dbReference type="SAM" id="SignalP"/>
    </source>
</evidence>
<evidence type="ECO:0000313" key="2">
    <source>
        <dbReference type="EMBL" id="KAJ4268809.1"/>
    </source>
</evidence>
<evidence type="ECO:0000313" key="3">
    <source>
        <dbReference type="Proteomes" id="UP001152049"/>
    </source>
</evidence>
<dbReference type="Proteomes" id="UP001152049">
    <property type="component" value="Unassembled WGS sequence"/>
</dbReference>
<feature type="signal peptide" evidence="1">
    <location>
        <begin position="1"/>
        <end position="15"/>
    </location>
</feature>
<feature type="chain" id="PRO_5040987934" evidence="1">
    <location>
        <begin position="16"/>
        <end position="211"/>
    </location>
</feature>
<accession>A0A9W8SBF7</accession>
<organism evidence="2 3">
    <name type="scientific">Fusarium torreyae</name>
    <dbReference type="NCBI Taxonomy" id="1237075"/>
    <lineage>
        <taxon>Eukaryota</taxon>
        <taxon>Fungi</taxon>
        <taxon>Dikarya</taxon>
        <taxon>Ascomycota</taxon>
        <taxon>Pezizomycotina</taxon>
        <taxon>Sordariomycetes</taxon>
        <taxon>Hypocreomycetidae</taxon>
        <taxon>Hypocreales</taxon>
        <taxon>Nectriaceae</taxon>
        <taxon>Fusarium</taxon>
    </lineage>
</organism>
<keyword evidence="1" id="KW-0732">Signal</keyword>
<dbReference type="AlphaFoldDB" id="A0A9W8SBF7"/>
<gene>
    <name evidence="2" type="ORF">NW762_002879</name>
</gene>
<protein>
    <submittedName>
        <fullName evidence="2">Uncharacterized protein</fullName>
    </submittedName>
</protein>
<dbReference type="OrthoDB" id="4838383at2759"/>
<dbReference type="EMBL" id="JAOQAZ010000003">
    <property type="protein sequence ID" value="KAJ4268809.1"/>
    <property type="molecule type" value="Genomic_DNA"/>
</dbReference>
<proteinExistence type="predicted"/>
<keyword evidence="3" id="KW-1185">Reference proteome</keyword>
<sequence length="211" mass="21725">MKFLSLITFASFALATPLRRQQTVTGTIEGSIDTLQKAITANTNAINEAVLTIKDNVGAEAVVKAQAAIKANYQAIAQALTSATQTIVGVTTGAAGGVIGQAQGLTQQQIVQLTKAVQSVIDSLEDIGATISVTATDLTPEVRAVFQSEIDAVKAALNPFIKPFILFAQAVTSLSVGGSVAITGLNGVLVNLIRVQNDLVKSIGLPPLTGI</sequence>
<reference evidence="2" key="1">
    <citation type="submission" date="2022-09" db="EMBL/GenBank/DDBJ databases">
        <title>Fusarium specimens isolated from Avocado Roots.</title>
        <authorList>
            <person name="Stajich J."/>
            <person name="Roper C."/>
            <person name="Heimlech-Rivalta G."/>
        </authorList>
    </citation>
    <scope>NUCLEOTIDE SEQUENCE</scope>
    <source>
        <strain evidence="2">CF00136</strain>
    </source>
</reference>